<accession>A0AAW1UXY9</accession>
<keyword evidence="1" id="KW-0853">WD repeat</keyword>
<dbReference type="SUPFAM" id="SSF50978">
    <property type="entry name" value="WD40 repeat-like"/>
    <property type="match status" value="1"/>
</dbReference>
<dbReference type="PANTHER" id="PTHR22844">
    <property type="entry name" value="F-BOX AND WD40 DOMAIN PROTEIN"/>
    <property type="match status" value="1"/>
</dbReference>
<feature type="repeat" description="WD" evidence="1">
    <location>
        <begin position="51"/>
        <end position="90"/>
    </location>
</feature>
<dbReference type="Gene3D" id="2.130.10.10">
    <property type="entry name" value="YVTN repeat-like/Quinoprotein amine dehydrogenase"/>
    <property type="match status" value="1"/>
</dbReference>
<dbReference type="SMART" id="SM00320">
    <property type="entry name" value="WD40"/>
    <property type="match status" value="3"/>
</dbReference>
<evidence type="ECO:0000313" key="2">
    <source>
        <dbReference type="EMBL" id="KAK9884444.1"/>
    </source>
</evidence>
<proteinExistence type="predicted"/>
<dbReference type="PROSITE" id="PS50082">
    <property type="entry name" value="WD_REPEATS_2"/>
    <property type="match status" value="1"/>
</dbReference>
<dbReference type="InterPro" id="IPR045182">
    <property type="entry name" value="JINGUBANG-like"/>
</dbReference>
<reference evidence="2 3" key="1">
    <citation type="submission" date="2023-03" db="EMBL/GenBank/DDBJ databases">
        <title>Genome insight into feeding habits of ladybird beetles.</title>
        <authorList>
            <person name="Li H.-S."/>
            <person name="Huang Y.-H."/>
            <person name="Pang H."/>
        </authorList>
    </citation>
    <scope>NUCLEOTIDE SEQUENCE [LARGE SCALE GENOMIC DNA]</scope>
    <source>
        <strain evidence="2">SYSU_2023b</strain>
        <tissue evidence="2">Whole body</tissue>
    </source>
</reference>
<protein>
    <submittedName>
        <fullName evidence="2">Uncharacterized protein</fullName>
    </submittedName>
</protein>
<dbReference type="InterPro" id="IPR015943">
    <property type="entry name" value="WD40/YVTN_repeat-like_dom_sf"/>
</dbReference>
<dbReference type="Pfam" id="PF00400">
    <property type="entry name" value="WD40"/>
    <property type="match status" value="1"/>
</dbReference>
<sequence length="292" mass="32923">MPLSIGCRVPDSDKHEYDVNYLLFVKGNLYSAGDDGRVKVWAADLHLLHEIQAHSSSVYCLTASDDTLYSCSNDGTVKSWTLNDLKEKKTILSDNEFEFWRVAWKNGYLYIGDNQGNVRVYNKETYYGILTIAEPVKDMVLDGHILFTANRDIIVTDVKLEHKNLQSINRKNIEGRAPITLASNKLCFTDREGRDIVVHEKGDAEHWVEVTQAKGAHELIINALTGTSWDNQINLFSGGWDKIVKQWIIENNSIRNVTNCNVEIVVNALTVGEKGHIYAAGEDGHIVRLDCN</sequence>
<organism evidence="2 3">
    <name type="scientific">Henosepilachna vigintioctopunctata</name>
    <dbReference type="NCBI Taxonomy" id="420089"/>
    <lineage>
        <taxon>Eukaryota</taxon>
        <taxon>Metazoa</taxon>
        <taxon>Ecdysozoa</taxon>
        <taxon>Arthropoda</taxon>
        <taxon>Hexapoda</taxon>
        <taxon>Insecta</taxon>
        <taxon>Pterygota</taxon>
        <taxon>Neoptera</taxon>
        <taxon>Endopterygota</taxon>
        <taxon>Coleoptera</taxon>
        <taxon>Polyphaga</taxon>
        <taxon>Cucujiformia</taxon>
        <taxon>Coccinelloidea</taxon>
        <taxon>Coccinellidae</taxon>
        <taxon>Epilachninae</taxon>
        <taxon>Epilachnini</taxon>
        <taxon>Henosepilachna</taxon>
    </lineage>
</organism>
<keyword evidence="3" id="KW-1185">Reference proteome</keyword>
<dbReference type="AlphaFoldDB" id="A0AAW1UXY9"/>
<evidence type="ECO:0000313" key="3">
    <source>
        <dbReference type="Proteomes" id="UP001431783"/>
    </source>
</evidence>
<name>A0AAW1UXY9_9CUCU</name>
<comment type="caution">
    <text evidence="2">The sequence shown here is derived from an EMBL/GenBank/DDBJ whole genome shotgun (WGS) entry which is preliminary data.</text>
</comment>
<evidence type="ECO:0000256" key="1">
    <source>
        <dbReference type="PROSITE-ProRule" id="PRU00221"/>
    </source>
</evidence>
<dbReference type="EMBL" id="JARQZJ010000093">
    <property type="protein sequence ID" value="KAK9884444.1"/>
    <property type="molecule type" value="Genomic_DNA"/>
</dbReference>
<dbReference type="InterPro" id="IPR036322">
    <property type="entry name" value="WD40_repeat_dom_sf"/>
</dbReference>
<dbReference type="Proteomes" id="UP001431783">
    <property type="component" value="Unassembled WGS sequence"/>
</dbReference>
<dbReference type="InterPro" id="IPR001680">
    <property type="entry name" value="WD40_rpt"/>
</dbReference>
<dbReference type="PANTHER" id="PTHR22844:SF387">
    <property type="entry name" value="F3I6.5 PROTEIN"/>
    <property type="match status" value="1"/>
</dbReference>
<gene>
    <name evidence="2" type="ORF">WA026_007290</name>
</gene>